<keyword evidence="2 5" id="KW-0812">Transmembrane</keyword>
<accession>A0A8C3XLN0</accession>
<keyword evidence="4 5" id="KW-0472">Membrane</keyword>
<dbReference type="Proteomes" id="UP000694403">
    <property type="component" value="Unplaced"/>
</dbReference>
<evidence type="ECO:0000256" key="6">
    <source>
        <dbReference type="SAM" id="MobiDB-lite"/>
    </source>
</evidence>
<sequence length="183" mass="20543">MDNGTVYVATTEPQSKPQNGPPACRCNFQRLSRLRLLLKVAQALLSFLAFVLEEIVESCILCGGLYFFEFISFSAIFLSLLILTVYCTPAYEKIEKDRLRTWDIWVTTVVGVLFILASIVFAATSDKSSVETVAIVFGFLASIGFLADGIHMFMEKRKVKENKLENTDNTQNTPENQPLNNQN</sequence>
<dbReference type="PANTHER" id="PTHR22776">
    <property type="entry name" value="MARVEL-CONTAINING POTENTIAL LIPID RAFT-ASSOCIATED PROTEIN"/>
    <property type="match status" value="1"/>
</dbReference>
<feature type="transmembrane region" description="Helical" evidence="7">
    <location>
        <begin position="36"/>
        <end position="52"/>
    </location>
</feature>
<feature type="transmembrane region" description="Helical" evidence="7">
    <location>
        <begin position="135"/>
        <end position="154"/>
    </location>
</feature>
<keyword evidence="3 7" id="KW-1133">Transmembrane helix</keyword>
<evidence type="ECO:0000259" key="8">
    <source>
        <dbReference type="PROSITE" id="PS51225"/>
    </source>
</evidence>
<evidence type="ECO:0000256" key="7">
    <source>
        <dbReference type="SAM" id="Phobius"/>
    </source>
</evidence>
<dbReference type="InterPro" id="IPR050578">
    <property type="entry name" value="MARVEL-CKLF_proteins"/>
</dbReference>
<dbReference type="AlphaFoldDB" id="A0A8C3XLN0"/>
<feature type="transmembrane region" description="Helical" evidence="7">
    <location>
        <begin position="64"/>
        <end position="83"/>
    </location>
</feature>
<dbReference type="Ensembl" id="ENSCSRT00000007425.1">
    <property type="protein sequence ID" value="ENSCSRP00000007191.1"/>
    <property type="gene ID" value="ENSCSRG00000005325.1"/>
</dbReference>
<reference evidence="9" key="2">
    <citation type="submission" date="2025-09" db="UniProtKB">
        <authorList>
            <consortium name="Ensembl"/>
        </authorList>
    </citation>
    <scope>IDENTIFICATION</scope>
</reference>
<protein>
    <submittedName>
        <fullName evidence="9">CKLF like MARVEL transmembrane domain containing 6</fullName>
    </submittedName>
</protein>
<evidence type="ECO:0000256" key="4">
    <source>
        <dbReference type="ARBA" id="ARBA00023136"/>
    </source>
</evidence>
<comment type="subcellular location">
    <subcellularLocation>
        <location evidence="1">Membrane</location>
        <topology evidence="1">Multi-pass membrane protein</topology>
    </subcellularLocation>
</comment>
<organism evidence="9 10">
    <name type="scientific">Chelydra serpentina</name>
    <name type="common">Snapping turtle</name>
    <name type="synonym">Testudo serpentina</name>
    <dbReference type="NCBI Taxonomy" id="8475"/>
    <lineage>
        <taxon>Eukaryota</taxon>
        <taxon>Metazoa</taxon>
        <taxon>Chordata</taxon>
        <taxon>Craniata</taxon>
        <taxon>Vertebrata</taxon>
        <taxon>Euteleostomi</taxon>
        <taxon>Archelosauria</taxon>
        <taxon>Testudinata</taxon>
        <taxon>Testudines</taxon>
        <taxon>Cryptodira</taxon>
        <taxon>Durocryptodira</taxon>
        <taxon>Americhelydia</taxon>
        <taxon>Chelydroidea</taxon>
        <taxon>Chelydridae</taxon>
        <taxon>Chelydra</taxon>
    </lineage>
</organism>
<reference evidence="9" key="1">
    <citation type="submission" date="2025-08" db="UniProtKB">
        <authorList>
            <consortium name="Ensembl"/>
        </authorList>
    </citation>
    <scope>IDENTIFICATION</scope>
</reference>
<dbReference type="Pfam" id="PF01284">
    <property type="entry name" value="MARVEL"/>
    <property type="match status" value="1"/>
</dbReference>
<feature type="domain" description="MARVEL" evidence="8">
    <location>
        <begin position="30"/>
        <end position="157"/>
    </location>
</feature>
<feature type="region of interest" description="Disordered" evidence="6">
    <location>
        <begin position="163"/>
        <end position="183"/>
    </location>
</feature>
<evidence type="ECO:0000256" key="3">
    <source>
        <dbReference type="ARBA" id="ARBA00022989"/>
    </source>
</evidence>
<dbReference type="PANTHER" id="PTHR22776:SF25">
    <property type="entry name" value="CKLF-LIKE MARVEL TRANSMEMBRANE DOMAIN-CONTAINING PROTEIN 6"/>
    <property type="match status" value="1"/>
</dbReference>
<name>A0A8C3XLN0_CHESE</name>
<feature type="compositionally biased region" description="Polar residues" evidence="6">
    <location>
        <begin position="167"/>
        <end position="183"/>
    </location>
</feature>
<dbReference type="PROSITE" id="PS51225">
    <property type="entry name" value="MARVEL"/>
    <property type="match status" value="1"/>
</dbReference>
<feature type="transmembrane region" description="Helical" evidence="7">
    <location>
        <begin position="104"/>
        <end position="123"/>
    </location>
</feature>
<keyword evidence="10" id="KW-1185">Reference proteome</keyword>
<evidence type="ECO:0000313" key="10">
    <source>
        <dbReference type="Proteomes" id="UP000694403"/>
    </source>
</evidence>
<evidence type="ECO:0000256" key="5">
    <source>
        <dbReference type="PROSITE-ProRule" id="PRU00581"/>
    </source>
</evidence>
<evidence type="ECO:0000256" key="2">
    <source>
        <dbReference type="ARBA" id="ARBA00022692"/>
    </source>
</evidence>
<evidence type="ECO:0000313" key="9">
    <source>
        <dbReference type="Ensembl" id="ENSCSRP00000007191.1"/>
    </source>
</evidence>
<evidence type="ECO:0000256" key="1">
    <source>
        <dbReference type="ARBA" id="ARBA00004141"/>
    </source>
</evidence>
<dbReference type="InterPro" id="IPR008253">
    <property type="entry name" value="Marvel"/>
</dbReference>
<dbReference type="GO" id="GO:0016020">
    <property type="term" value="C:membrane"/>
    <property type="evidence" value="ECO:0007669"/>
    <property type="project" value="UniProtKB-SubCell"/>
</dbReference>
<proteinExistence type="predicted"/>